<dbReference type="AlphaFoldDB" id="A0AAW1SZ74"/>
<protein>
    <recommendedName>
        <fullName evidence="3">Tubby C-terminal domain-containing protein</fullName>
    </recommendedName>
</protein>
<dbReference type="InterPro" id="IPR000007">
    <property type="entry name" value="Tubby_C"/>
</dbReference>
<comment type="caution">
    <text evidence="4">The sequence shown here is derived from an EMBL/GenBank/DDBJ whole genome shotgun (WGS) entry which is preliminary data.</text>
</comment>
<accession>A0AAW1SZ74</accession>
<gene>
    <name evidence="4" type="ORF">WJX84_005056</name>
</gene>
<evidence type="ECO:0000313" key="4">
    <source>
        <dbReference type="EMBL" id="KAK9861800.1"/>
    </source>
</evidence>
<evidence type="ECO:0000256" key="2">
    <source>
        <dbReference type="SAM" id="MobiDB-lite"/>
    </source>
</evidence>
<name>A0AAW1SZ74_9CHLO</name>
<dbReference type="PANTHER" id="PTHR16517">
    <property type="entry name" value="TUBBY-RELATED"/>
    <property type="match status" value="1"/>
</dbReference>
<feature type="compositionally biased region" description="Low complexity" evidence="2">
    <location>
        <begin position="167"/>
        <end position="180"/>
    </location>
</feature>
<evidence type="ECO:0000313" key="5">
    <source>
        <dbReference type="Proteomes" id="UP001485043"/>
    </source>
</evidence>
<dbReference type="PRINTS" id="PR01573">
    <property type="entry name" value="SUPERTUBBY"/>
</dbReference>
<evidence type="ECO:0000256" key="1">
    <source>
        <dbReference type="ARBA" id="ARBA00007129"/>
    </source>
</evidence>
<proteinExistence type="inferred from homology"/>
<dbReference type="SUPFAM" id="SSF54518">
    <property type="entry name" value="Tubby C-terminal domain-like"/>
    <property type="match status" value="1"/>
</dbReference>
<dbReference type="Gene3D" id="3.20.90.10">
    <property type="entry name" value="Tubby Protein, Chain A"/>
    <property type="match status" value="1"/>
</dbReference>
<reference evidence="4 5" key="1">
    <citation type="journal article" date="2024" name="Nat. Commun.">
        <title>Phylogenomics reveals the evolutionary origins of lichenization in chlorophyte algae.</title>
        <authorList>
            <person name="Puginier C."/>
            <person name="Libourel C."/>
            <person name="Otte J."/>
            <person name="Skaloud P."/>
            <person name="Haon M."/>
            <person name="Grisel S."/>
            <person name="Petersen M."/>
            <person name="Berrin J.G."/>
            <person name="Delaux P.M."/>
            <person name="Dal Grande F."/>
            <person name="Keller J."/>
        </authorList>
    </citation>
    <scope>NUCLEOTIDE SEQUENCE [LARGE SCALE GENOMIC DNA]</scope>
    <source>
        <strain evidence="4 5">SAG 2523</strain>
    </source>
</reference>
<comment type="similarity">
    <text evidence="1">Belongs to the TUB family.</text>
</comment>
<dbReference type="Proteomes" id="UP001485043">
    <property type="component" value="Unassembled WGS sequence"/>
</dbReference>
<organism evidence="4 5">
    <name type="scientific">Apatococcus fuscideae</name>
    <dbReference type="NCBI Taxonomy" id="2026836"/>
    <lineage>
        <taxon>Eukaryota</taxon>
        <taxon>Viridiplantae</taxon>
        <taxon>Chlorophyta</taxon>
        <taxon>core chlorophytes</taxon>
        <taxon>Trebouxiophyceae</taxon>
        <taxon>Chlorellales</taxon>
        <taxon>Chlorellaceae</taxon>
        <taxon>Apatococcus</taxon>
    </lineage>
</organism>
<feature type="compositionally biased region" description="Acidic residues" evidence="2">
    <location>
        <begin position="23"/>
        <end position="32"/>
    </location>
</feature>
<feature type="compositionally biased region" description="Polar residues" evidence="2">
    <location>
        <begin position="120"/>
        <end position="131"/>
    </location>
</feature>
<feature type="compositionally biased region" description="Low complexity" evidence="2">
    <location>
        <begin position="56"/>
        <end position="67"/>
    </location>
</feature>
<dbReference type="Pfam" id="PF01167">
    <property type="entry name" value="Tub"/>
    <property type="match status" value="1"/>
</dbReference>
<sequence>MASTTRWALNSEGISDFLLLEDASGDEDEDDETLKPKPGLASPVAVTKDGKRVPPLSASLLEAAAAAERGHQSAAGQSSIIQTERAPGPAPPSRPLTADSAQSSRPATAGEGSMAGSRPMTPTQRMQQEMAASQRKRLQRLQGSSARDSTGIALLTPRPVSRQESLPSPATSRPSTAPASNQPEAAGYRVISTPPPAYAVQSDIRAARSSTTASEAQSMDGDVANAAIGIEPVSRPATAAAGSLPANLQAAIPRHELKAFVMKPAADSGRPWQCFIRRHRGTAKIFPRYTLFMEGSNQVLLAARRRKKSKSSNYVITLDAANMGRRSPTFCGKVRSNFVGTGFTIYDTGAKPGSRASETGSPHMCKAAGAILEDCPRGLSVSGQPMRAELGMVSYQTNILGTRGPRKMSALIPALQDEQQRCLLQPRDSNDGLLERAKRQDLSDDVIPLFNQPPRWNDQLGAYCLNFSGRVTQASVKNFQLVSEQEDRVLLQFGKVGRDLFTMDFQHPMSAFQAFAICLTSFDNKLACE</sequence>
<keyword evidence="5" id="KW-1185">Reference proteome</keyword>
<feature type="domain" description="Tubby C-terminal" evidence="3">
    <location>
        <begin position="265"/>
        <end position="524"/>
    </location>
</feature>
<dbReference type="EMBL" id="JALJOV010000699">
    <property type="protein sequence ID" value="KAK9861800.1"/>
    <property type="molecule type" value="Genomic_DNA"/>
</dbReference>
<feature type="region of interest" description="Disordered" evidence="2">
    <location>
        <begin position="20"/>
        <end position="189"/>
    </location>
</feature>
<evidence type="ECO:0000259" key="3">
    <source>
        <dbReference type="Pfam" id="PF01167"/>
    </source>
</evidence>
<dbReference type="InterPro" id="IPR025659">
    <property type="entry name" value="Tubby-like_C"/>
</dbReference>
<dbReference type="PANTHER" id="PTHR16517:SF7">
    <property type="entry name" value="PROTEIN KING TUBBY"/>
    <property type="match status" value="1"/>
</dbReference>